<keyword evidence="9" id="KW-0833">Ubl conjugation pathway</keyword>
<comment type="similarity">
    <text evidence="13">Belongs to the RING-type zinc finger family. ATL subfamily.</text>
</comment>
<evidence type="ECO:0000256" key="6">
    <source>
        <dbReference type="ARBA" id="ARBA00022692"/>
    </source>
</evidence>
<dbReference type="InterPro" id="IPR013083">
    <property type="entry name" value="Znf_RING/FYVE/PHD"/>
</dbReference>
<evidence type="ECO:0000313" key="18">
    <source>
        <dbReference type="Proteomes" id="UP001367508"/>
    </source>
</evidence>
<dbReference type="PANTHER" id="PTHR46913:SF22">
    <property type="entry name" value="RING-TYPE E3 UBIQUITIN TRANSFERASE"/>
    <property type="match status" value="1"/>
</dbReference>
<dbReference type="EC" id="2.3.2.27" evidence="4"/>
<evidence type="ECO:0000256" key="1">
    <source>
        <dbReference type="ARBA" id="ARBA00000900"/>
    </source>
</evidence>
<evidence type="ECO:0000256" key="3">
    <source>
        <dbReference type="ARBA" id="ARBA00004906"/>
    </source>
</evidence>
<dbReference type="SMART" id="SM00184">
    <property type="entry name" value="RING"/>
    <property type="match status" value="1"/>
</dbReference>
<dbReference type="FunFam" id="3.30.40.10:FF:000233">
    <property type="entry name" value="RING-H2 finger protein ATL54"/>
    <property type="match status" value="1"/>
</dbReference>
<dbReference type="GO" id="GO:0016567">
    <property type="term" value="P:protein ubiquitination"/>
    <property type="evidence" value="ECO:0007669"/>
    <property type="project" value="InterPro"/>
</dbReference>
<organism evidence="17 18">
    <name type="scientific">Canavalia gladiata</name>
    <name type="common">Sword bean</name>
    <name type="synonym">Dolichos gladiatus</name>
    <dbReference type="NCBI Taxonomy" id="3824"/>
    <lineage>
        <taxon>Eukaryota</taxon>
        <taxon>Viridiplantae</taxon>
        <taxon>Streptophyta</taxon>
        <taxon>Embryophyta</taxon>
        <taxon>Tracheophyta</taxon>
        <taxon>Spermatophyta</taxon>
        <taxon>Magnoliopsida</taxon>
        <taxon>eudicotyledons</taxon>
        <taxon>Gunneridae</taxon>
        <taxon>Pentapetalae</taxon>
        <taxon>rosids</taxon>
        <taxon>fabids</taxon>
        <taxon>Fabales</taxon>
        <taxon>Fabaceae</taxon>
        <taxon>Papilionoideae</taxon>
        <taxon>50 kb inversion clade</taxon>
        <taxon>NPAAA clade</taxon>
        <taxon>indigoferoid/millettioid clade</taxon>
        <taxon>Phaseoleae</taxon>
        <taxon>Canavalia</taxon>
    </lineage>
</organism>
<reference evidence="17 18" key="1">
    <citation type="submission" date="2024-01" db="EMBL/GenBank/DDBJ databases">
        <title>The genomes of 5 underutilized Papilionoideae crops provide insights into root nodulation and disease resistanc.</title>
        <authorList>
            <person name="Jiang F."/>
        </authorList>
    </citation>
    <scope>NUCLEOTIDE SEQUENCE [LARGE SCALE GENOMIC DNA]</scope>
    <source>
        <strain evidence="17">LVBAO_FW01</strain>
        <tissue evidence="17">Leaves</tissue>
    </source>
</reference>
<comment type="caution">
    <text evidence="17">The sequence shown here is derived from an EMBL/GenBank/DDBJ whole genome shotgun (WGS) entry which is preliminary data.</text>
</comment>
<feature type="domain" description="RING-type" evidence="16">
    <location>
        <begin position="137"/>
        <end position="179"/>
    </location>
</feature>
<evidence type="ECO:0000259" key="16">
    <source>
        <dbReference type="PROSITE" id="PS50089"/>
    </source>
</evidence>
<evidence type="ECO:0000256" key="2">
    <source>
        <dbReference type="ARBA" id="ARBA00004167"/>
    </source>
</evidence>
<feature type="transmembrane region" description="Helical" evidence="15">
    <location>
        <begin position="57"/>
        <end position="80"/>
    </location>
</feature>
<accession>A0AAN9LS51</accession>
<comment type="catalytic activity">
    <reaction evidence="1">
        <text>S-ubiquitinyl-[E2 ubiquitin-conjugating enzyme]-L-cysteine + [acceptor protein]-L-lysine = [E2 ubiquitin-conjugating enzyme]-L-cysteine + N(6)-ubiquitinyl-[acceptor protein]-L-lysine.</text>
        <dbReference type="EC" id="2.3.2.27"/>
    </reaction>
</comment>
<dbReference type="PROSITE" id="PS50089">
    <property type="entry name" value="ZF_RING_2"/>
    <property type="match status" value="1"/>
</dbReference>
<evidence type="ECO:0000313" key="17">
    <source>
        <dbReference type="EMBL" id="KAK7339399.1"/>
    </source>
</evidence>
<dbReference type="PANTHER" id="PTHR46913">
    <property type="entry name" value="RING-H2 FINGER PROTEIN ATL16"/>
    <property type="match status" value="1"/>
</dbReference>
<evidence type="ECO:0000256" key="14">
    <source>
        <dbReference type="PROSITE-ProRule" id="PRU00175"/>
    </source>
</evidence>
<sequence length="285" mass="30888">MGSVGNSNPWAPNAALKDCSEGICSIYCPQWCYIIYSPPPPSIVLATDDDTDSGFEFSPLVVVVIGILASTFILVTYYTIIARFCRHRGDTVNHEDGNNELGQVSSSSDSGLDVALIKSITVCKYNKGGGLVEGNDCSVCLSEFEENESLRLLPKCNHAFHLPCIDTWLKSHSTCPLCRSTIPSSMEAVAPASTSINALEYQQRSSDVVLVIQNSQHLEGSQQHVVVSFGGPKLPVENGEIMEQMDRHELNSCANQRRVSVADILNDGEGDVELQRQVSDTGSST</sequence>
<comment type="pathway">
    <text evidence="3">Protein modification; protein ubiquitination.</text>
</comment>
<evidence type="ECO:0000256" key="9">
    <source>
        <dbReference type="ARBA" id="ARBA00022786"/>
    </source>
</evidence>
<evidence type="ECO:0000256" key="13">
    <source>
        <dbReference type="ARBA" id="ARBA00024209"/>
    </source>
</evidence>
<evidence type="ECO:0000256" key="12">
    <source>
        <dbReference type="ARBA" id="ARBA00023136"/>
    </source>
</evidence>
<dbReference type="InterPro" id="IPR044600">
    <property type="entry name" value="ATL1/ATL16-like"/>
</dbReference>
<dbReference type="Gene3D" id="3.30.40.10">
    <property type="entry name" value="Zinc/RING finger domain, C3HC4 (zinc finger)"/>
    <property type="match status" value="1"/>
</dbReference>
<dbReference type="AlphaFoldDB" id="A0AAN9LS51"/>
<evidence type="ECO:0000256" key="10">
    <source>
        <dbReference type="ARBA" id="ARBA00022833"/>
    </source>
</evidence>
<keyword evidence="8 14" id="KW-0863">Zinc-finger</keyword>
<dbReference type="CDD" id="cd16461">
    <property type="entry name" value="RING-H2_EL5-like"/>
    <property type="match status" value="1"/>
</dbReference>
<name>A0AAN9LS51_CANGL</name>
<dbReference type="Pfam" id="PF13639">
    <property type="entry name" value="zf-RING_2"/>
    <property type="match status" value="1"/>
</dbReference>
<comment type="subcellular location">
    <subcellularLocation>
        <location evidence="2">Membrane</location>
        <topology evidence="2">Single-pass membrane protein</topology>
    </subcellularLocation>
</comment>
<dbReference type="GO" id="GO:0016020">
    <property type="term" value="C:membrane"/>
    <property type="evidence" value="ECO:0007669"/>
    <property type="project" value="UniProtKB-SubCell"/>
</dbReference>
<dbReference type="EMBL" id="JAYMYQ010000004">
    <property type="protein sequence ID" value="KAK7339399.1"/>
    <property type="molecule type" value="Genomic_DNA"/>
</dbReference>
<evidence type="ECO:0000256" key="4">
    <source>
        <dbReference type="ARBA" id="ARBA00012483"/>
    </source>
</evidence>
<keyword evidence="5" id="KW-0808">Transferase</keyword>
<dbReference type="Proteomes" id="UP001367508">
    <property type="component" value="Unassembled WGS sequence"/>
</dbReference>
<dbReference type="GO" id="GO:0008270">
    <property type="term" value="F:zinc ion binding"/>
    <property type="evidence" value="ECO:0007669"/>
    <property type="project" value="UniProtKB-KW"/>
</dbReference>
<protein>
    <recommendedName>
        <fullName evidence="4">RING-type E3 ubiquitin transferase</fullName>
        <ecNumber evidence="4">2.3.2.27</ecNumber>
    </recommendedName>
</protein>
<keyword evidence="6 15" id="KW-0812">Transmembrane</keyword>
<dbReference type="GO" id="GO:0061630">
    <property type="term" value="F:ubiquitin protein ligase activity"/>
    <property type="evidence" value="ECO:0007669"/>
    <property type="project" value="UniProtKB-EC"/>
</dbReference>
<dbReference type="SUPFAM" id="SSF57850">
    <property type="entry name" value="RING/U-box"/>
    <property type="match status" value="1"/>
</dbReference>
<proteinExistence type="inferred from homology"/>
<keyword evidence="12 15" id="KW-0472">Membrane</keyword>
<evidence type="ECO:0000256" key="15">
    <source>
        <dbReference type="SAM" id="Phobius"/>
    </source>
</evidence>
<gene>
    <name evidence="17" type="ORF">VNO77_20063</name>
</gene>
<keyword evidence="18" id="KW-1185">Reference proteome</keyword>
<dbReference type="InterPro" id="IPR001841">
    <property type="entry name" value="Znf_RING"/>
</dbReference>
<evidence type="ECO:0000256" key="5">
    <source>
        <dbReference type="ARBA" id="ARBA00022679"/>
    </source>
</evidence>
<evidence type="ECO:0000256" key="8">
    <source>
        <dbReference type="ARBA" id="ARBA00022771"/>
    </source>
</evidence>
<evidence type="ECO:0000256" key="7">
    <source>
        <dbReference type="ARBA" id="ARBA00022723"/>
    </source>
</evidence>
<evidence type="ECO:0000256" key="11">
    <source>
        <dbReference type="ARBA" id="ARBA00022989"/>
    </source>
</evidence>
<keyword evidence="10" id="KW-0862">Zinc</keyword>
<keyword evidence="11 15" id="KW-1133">Transmembrane helix</keyword>
<keyword evidence="7" id="KW-0479">Metal-binding</keyword>